<sequence>MKVVFTKHALKKFSDFKVFEIIVTKSQVRKIVINPKYNLPDNGNKISAAAFNEKQNLRVVYKEEKGVIIVITFYIYRKGRYGEY</sequence>
<accession>A0A1F5G6V8</accession>
<organism evidence="1 2">
    <name type="scientific">Candidatus Curtissbacteria bacterium RIFCSPHIGHO2_02_FULL_40_16b</name>
    <dbReference type="NCBI Taxonomy" id="1797714"/>
    <lineage>
        <taxon>Bacteria</taxon>
        <taxon>Candidatus Curtissiibacteriota</taxon>
    </lineage>
</organism>
<name>A0A1F5G6V8_9BACT</name>
<evidence type="ECO:0000313" key="1">
    <source>
        <dbReference type="EMBL" id="OGD87569.1"/>
    </source>
</evidence>
<evidence type="ECO:0008006" key="3">
    <source>
        <dbReference type="Google" id="ProtNLM"/>
    </source>
</evidence>
<gene>
    <name evidence="1" type="ORF">A3D04_04780</name>
</gene>
<evidence type="ECO:0000313" key="2">
    <source>
        <dbReference type="Proteomes" id="UP000177369"/>
    </source>
</evidence>
<dbReference type="Proteomes" id="UP000177369">
    <property type="component" value="Unassembled WGS sequence"/>
</dbReference>
<protein>
    <recommendedName>
        <fullName evidence="3">DUF4258 domain-containing protein</fullName>
    </recommendedName>
</protein>
<dbReference type="STRING" id="1797714.A3D04_04780"/>
<proteinExistence type="predicted"/>
<reference evidence="1 2" key="1">
    <citation type="journal article" date="2016" name="Nat. Commun.">
        <title>Thousands of microbial genomes shed light on interconnected biogeochemical processes in an aquifer system.</title>
        <authorList>
            <person name="Anantharaman K."/>
            <person name="Brown C.T."/>
            <person name="Hug L.A."/>
            <person name="Sharon I."/>
            <person name="Castelle C.J."/>
            <person name="Probst A.J."/>
            <person name="Thomas B.C."/>
            <person name="Singh A."/>
            <person name="Wilkins M.J."/>
            <person name="Karaoz U."/>
            <person name="Brodie E.L."/>
            <person name="Williams K.H."/>
            <person name="Hubbard S.S."/>
            <person name="Banfield J.F."/>
        </authorList>
    </citation>
    <scope>NUCLEOTIDE SEQUENCE [LARGE SCALE GENOMIC DNA]</scope>
</reference>
<dbReference type="EMBL" id="MFBD01000046">
    <property type="protein sequence ID" value="OGD87569.1"/>
    <property type="molecule type" value="Genomic_DNA"/>
</dbReference>
<comment type="caution">
    <text evidence="1">The sequence shown here is derived from an EMBL/GenBank/DDBJ whole genome shotgun (WGS) entry which is preliminary data.</text>
</comment>
<dbReference type="AlphaFoldDB" id="A0A1F5G6V8"/>